<dbReference type="NCBIfam" id="NF041644">
    <property type="entry name" value="CBO0543_fam"/>
    <property type="match status" value="1"/>
</dbReference>
<feature type="transmembrane region" description="Helical" evidence="1">
    <location>
        <begin position="129"/>
        <end position="147"/>
    </location>
</feature>
<organism evidence="2 3">
    <name type="scientific">Anaerobacillus arseniciselenatis</name>
    <dbReference type="NCBI Taxonomy" id="85682"/>
    <lineage>
        <taxon>Bacteria</taxon>
        <taxon>Bacillati</taxon>
        <taxon>Bacillota</taxon>
        <taxon>Bacilli</taxon>
        <taxon>Bacillales</taxon>
        <taxon>Bacillaceae</taxon>
        <taxon>Anaerobacillus</taxon>
    </lineage>
</organism>
<sequence length="160" mass="18729">MIERFVLRLAIILGVLFIPTLVRKPTAKLWVPFFFFNGVLNLLLDSFLVGKKYLKYPKRLASKQFKINIVYDLLICPYLSVWYCQSSYHSKLPGIIGKLLLFGIPQSTYEIWAARKTDLLKFNRLKWTWVHSLFAVFGVKITVRALLEIPKRVMFKEGNQ</sequence>
<name>A0A1S2LF07_9BACI</name>
<dbReference type="EMBL" id="MLQQ01000040">
    <property type="protein sequence ID" value="OIJ10095.1"/>
    <property type="molecule type" value="Genomic_DNA"/>
</dbReference>
<keyword evidence="1" id="KW-0812">Transmembrane</keyword>
<dbReference type="AlphaFoldDB" id="A0A1S2LF07"/>
<dbReference type="OrthoDB" id="2622010at2"/>
<feature type="transmembrane region" description="Helical" evidence="1">
    <location>
        <begin position="29"/>
        <end position="48"/>
    </location>
</feature>
<dbReference type="Proteomes" id="UP000180098">
    <property type="component" value="Unassembled WGS sequence"/>
</dbReference>
<keyword evidence="1" id="KW-0472">Membrane</keyword>
<evidence type="ECO:0000313" key="3">
    <source>
        <dbReference type="Proteomes" id="UP000180098"/>
    </source>
</evidence>
<keyword evidence="1" id="KW-1133">Transmembrane helix</keyword>
<protein>
    <submittedName>
        <fullName evidence="2">Uncharacterized protein</fullName>
    </submittedName>
</protein>
<feature type="transmembrane region" description="Helical" evidence="1">
    <location>
        <begin position="69"/>
        <end position="88"/>
    </location>
</feature>
<comment type="caution">
    <text evidence="2">The sequence shown here is derived from an EMBL/GenBank/DDBJ whole genome shotgun (WGS) entry which is preliminary data.</text>
</comment>
<feature type="transmembrane region" description="Helical" evidence="1">
    <location>
        <begin position="5"/>
        <end position="23"/>
    </location>
</feature>
<reference evidence="2 3" key="1">
    <citation type="submission" date="2016-10" db="EMBL/GenBank/DDBJ databases">
        <title>Draft genome sequences of four alkaliphilic bacteria belonging to the Anaerobacillus genus.</title>
        <authorList>
            <person name="Bassil N.M."/>
            <person name="Lloyd J.R."/>
        </authorList>
    </citation>
    <scope>NUCLEOTIDE SEQUENCE [LARGE SCALE GENOMIC DNA]</scope>
    <source>
        <strain evidence="2 3">DSM 15340</strain>
    </source>
</reference>
<dbReference type="RefSeq" id="WP_071313859.1">
    <property type="nucleotide sequence ID" value="NZ_MLQQ01000040.1"/>
</dbReference>
<gene>
    <name evidence="2" type="ORF">BKP35_13330</name>
</gene>
<dbReference type="InterPro" id="IPR048147">
    <property type="entry name" value="CBO0543-like"/>
</dbReference>
<proteinExistence type="predicted"/>
<keyword evidence="3" id="KW-1185">Reference proteome</keyword>
<accession>A0A1S2LF07</accession>
<evidence type="ECO:0000256" key="1">
    <source>
        <dbReference type="SAM" id="Phobius"/>
    </source>
</evidence>
<evidence type="ECO:0000313" key="2">
    <source>
        <dbReference type="EMBL" id="OIJ10095.1"/>
    </source>
</evidence>